<evidence type="ECO:0000256" key="2">
    <source>
        <dbReference type="ARBA" id="ARBA00023012"/>
    </source>
</evidence>
<dbReference type="Gene3D" id="6.10.250.690">
    <property type="match status" value="1"/>
</dbReference>
<evidence type="ECO:0000313" key="10">
    <source>
        <dbReference type="EMBL" id="OGE03202.1"/>
    </source>
</evidence>
<dbReference type="EMBL" id="MFCA01000002">
    <property type="protein sequence ID" value="OGE03202.1"/>
    <property type="molecule type" value="Genomic_DNA"/>
</dbReference>
<protein>
    <recommendedName>
        <fullName evidence="12">DNA-binding response regulator</fullName>
    </recommendedName>
</protein>
<dbReference type="Pfam" id="PF00486">
    <property type="entry name" value="Trans_reg_C"/>
    <property type="match status" value="1"/>
</dbReference>
<evidence type="ECO:0000313" key="11">
    <source>
        <dbReference type="Proteomes" id="UP000176751"/>
    </source>
</evidence>
<dbReference type="GO" id="GO:0000156">
    <property type="term" value="F:phosphorelay response regulator activity"/>
    <property type="evidence" value="ECO:0007669"/>
    <property type="project" value="TreeGrafter"/>
</dbReference>
<accession>A0A1F5HGJ4</accession>
<comment type="caution">
    <text evidence="10">The sequence shown here is derived from an EMBL/GenBank/DDBJ whole genome shotgun (WGS) entry which is preliminary data.</text>
</comment>
<evidence type="ECO:0000259" key="8">
    <source>
        <dbReference type="PROSITE" id="PS50110"/>
    </source>
</evidence>
<dbReference type="PROSITE" id="PS51755">
    <property type="entry name" value="OMPR_PHOB"/>
    <property type="match status" value="1"/>
</dbReference>
<evidence type="ECO:0000256" key="4">
    <source>
        <dbReference type="ARBA" id="ARBA00023125"/>
    </source>
</evidence>
<evidence type="ECO:0000259" key="9">
    <source>
        <dbReference type="PROSITE" id="PS51755"/>
    </source>
</evidence>
<dbReference type="InterPro" id="IPR036388">
    <property type="entry name" value="WH-like_DNA-bd_sf"/>
</dbReference>
<evidence type="ECO:0008006" key="12">
    <source>
        <dbReference type="Google" id="ProtNLM"/>
    </source>
</evidence>
<keyword evidence="1 6" id="KW-0597">Phosphoprotein</keyword>
<keyword evidence="5" id="KW-0804">Transcription</keyword>
<dbReference type="InterPro" id="IPR001867">
    <property type="entry name" value="OmpR/PhoB-type_DNA-bd"/>
</dbReference>
<dbReference type="GO" id="GO:0006355">
    <property type="term" value="P:regulation of DNA-templated transcription"/>
    <property type="evidence" value="ECO:0007669"/>
    <property type="project" value="InterPro"/>
</dbReference>
<dbReference type="Gene3D" id="1.10.10.10">
    <property type="entry name" value="Winged helix-like DNA-binding domain superfamily/Winged helix DNA-binding domain"/>
    <property type="match status" value="1"/>
</dbReference>
<evidence type="ECO:0000256" key="3">
    <source>
        <dbReference type="ARBA" id="ARBA00023015"/>
    </source>
</evidence>
<evidence type="ECO:0000256" key="5">
    <source>
        <dbReference type="ARBA" id="ARBA00023163"/>
    </source>
</evidence>
<dbReference type="GO" id="GO:0005829">
    <property type="term" value="C:cytosol"/>
    <property type="evidence" value="ECO:0007669"/>
    <property type="project" value="TreeGrafter"/>
</dbReference>
<evidence type="ECO:0000256" key="7">
    <source>
        <dbReference type="PROSITE-ProRule" id="PRU01091"/>
    </source>
</evidence>
<dbReference type="CDD" id="cd17574">
    <property type="entry name" value="REC_OmpR"/>
    <property type="match status" value="1"/>
</dbReference>
<dbReference type="SUPFAM" id="SSF52172">
    <property type="entry name" value="CheY-like"/>
    <property type="match status" value="1"/>
</dbReference>
<dbReference type="PROSITE" id="PS50110">
    <property type="entry name" value="RESPONSE_REGULATORY"/>
    <property type="match status" value="1"/>
</dbReference>
<sequence>MTSILIVEDDTDICDFLQELLGDEGYEVQTANDGASALRVAGKSKPDLVLLDLILPKISGETVCRQLKKKFADLPILIISARGDKSDIVRGLELGADDYITKPFVEEELLARIKANLRRVKKNNEDIKVADLELNSKNFEVKRAGKLIQLTPKEYKLLQYLMINKNRILSREMILNRIWLYSPDIESRAVDVYIGYLREKIDKSFKNKLIHTVRGFGYKISESP</sequence>
<dbReference type="Gene3D" id="3.40.50.2300">
    <property type="match status" value="1"/>
</dbReference>
<proteinExistence type="predicted"/>
<dbReference type="STRING" id="1797737.A2196_05375"/>
<dbReference type="PANTHER" id="PTHR48111:SF1">
    <property type="entry name" value="TWO-COMPONENT RESPONSE REGULATOR ORR33"/>
    <property type="match status" value="1"/>
</dbReference>
<feature type="DNA-binding region" description="OmpR/PhoB-type" evidence="7">
    <location>
        <begin position="124"/>
        <end position="222"/>
    </location>
</feature>
<dbReference type="GO" id="GO:0032993">
    <property type="term" value="C:protein-DNA complex"/>
    <property type="evidence" value="ECO:0007669"/>
    <property type="project" value="TreeGrafter"/>
</dbReference>
<keyword evidence="2" id="KW-0902">Two-component regulatory system</keyword>
<feature type="domain" description="OmpR/PhoB-type" evidence="9">
    <location>
        <begin position="124"/>
        <end position="222"/>
    </location>
</feature>
<dbReference type="FunFam" id="1.10.10.10:FF:000005">
    <property type="entry name" value="Two-component system response regulator"/>
    <property type="match status" value="1"/>
</dbReference>
<dbReference type="PANTHER" id="PTHR48111">
    <property type="entry name" value="REGULATOR OF RPOS"/>
    <property type="match status" value="1"/>
</dbReference>
<dbReference type="GO" id="GO:0000976">
    <property type="term" value="F:transcription cis-regulatory region binding"/>
    <property type="evidence" value="ECO:0007669"/>
    <property type="project" value="TreeGrafter"/>
</dbReference>
<feature type="domain" description="Response regulatory" evidence="8">
    <location>
        <begin position="3"/>
        <end position="117"/>
    </location>
</feature>
<dbReference type="FunFam" id="3.40.50.2300:FF:000001">
    <property type="entry name" value="DNA-binding response regulator PhoB"/>
    <property type="match status" value="1"/>
</dbReference>
<dbReference type="Proteomes" id="UP000176751">
    <property type="component" value="Unassembled WGS sequence"/>
</dbReference>
<evidence type="ECO:0000256" key="6">
    <source>
        <dbReference type="PROSITE-ProRule" id="PRU00169"/>
    </source>
</evidence>
<organism evidence="10 11">
    <name type="scientific">Candidatus Curtissbacteria bacterium RIFOXYA1_FULL_41_14</name>
    <dbReference type="NCBI Taxonomy" id="1797737"/>
    <lineage>
        <taxon>Bacteria</taxon>
        <taxon>Candidatus Curtissiibacteriota</taxon>
    </lineage>
</organism>
<dbReference type="InterPro" id="IPR001789">
    <property type="entry name" value="Sig_transdc_resp-reg_receiver"/>
</dbReference>
<gene>
    <name evidence="10" type="ORF">A2196_05375</name>
</gene>
<keyword evidence="4 7" id="KW-0238">DNA-binding</keyword>
<name>A0A1F5HGJ4_9BACT</name>
<reference evidence="10 11" key="1">
    <citation type="journal article" date="2016" name="Nat. Commun.">
        <title>Thousands of microbial genomes shed light on interconnected biogeochemical processes in an aquifer system.</title>
        <authorList>
            <person name="Anantharaman K."/>
            <person name="Brown C.T."/>
            <person name="Hug L.A."/>
            <person name="Sharon I."/>
            <person name="Castelle C.J."/>
            <person name="Probst A.J."/>
            <person name="Thomas B.C."/>
            <person name="Singh A."/>
            <person name="Wilkins M.J."/>
            <person name="Karaoz U."/>
            <person name="Brodie E.L."/>
            <person name="Williams K.H."/>
            <person name="Hubbard S.S."/>
            <person name="Banfield J.F."/>
        </authorList>
    </citation>
    <scope>NUCLEOTIDE SEQUENCE [LARGE SCALE GENOMIC DNA]</scope>
</reference>
<dbReference type="Pfam" id="PF00072">
    <property type="entry name" value="Response_reg"/>
    <property type="match status" value="1"/>
</dbReference>
<dbReference type="InterPro" id="IPR011006">
    <property type="entry name" value="CheY-like_superfamily"/>
</dbReference>
<dbReference type="SMART" id="SM00448">
    <property type="entry name" value="REC"/>
    <property type="match status" value="1"/>
</dbReference>
<dbReference type="CDD" id="cd00383">
    <property type="entry name" value="trans_reg_C"/>
    <property type="match status" value="1"/>
</dbReference>
<dbReference type="AlphaFoldDB" id="A0A1F5HGJ4"/>
<evidence type="ECO:0000256" key="1">
    <source>
        <dbReference type="ARBA" id="ARBA00022553"/>
    </source>
</evidence>
<dbReference type="InterPro" id="IPR039420">
    <property type="entry name" value="WalR-like"/>
</dbReference>
<dbReference type="SMART" id="SM00862">
    <property type="entry name" value="Trans_reg_C"/>
    <property type="match status" value="1"/>
</dbReference>
<keyword evidence="3" id="KW-0805">Transcription regulation</keyword>
<feature type="modified residue" description="4-aspartylphosphate" evidence="6">
    <location>
        <position position="52"/>
    </location>
</feature>